<accession>A0ABY4AK09</accession>
<keyword evidence="2" id="KW-0479">Metal-binding</keyword>
<dbReference type="SUPFAM" id="SSF102705">
    <property type="entry name" value="NIF3 (NGG1p interacting factor 3)-like"/>
    <property type="match status" value="1"/>
</dbReference>
<dbReference type="InterPro" id="IPR002678">
    <property type="entry name" value="DUF34/NIF3"/>
</dbReference>
<dbReference type="EMBL" id="CP063982">
    <property type="protein sequence ID" value="UOD50624.1"/>
    <property type="molecule type" value="Genomic_DNA"/>
</dbReference>
<evidence type="ECO:0000256" key="2">
    <source>
        <dbReference type="ARBA" id="ARBA00022723"/>
    </source>
</evidence>
<proteinExistence type="inferred from homology"/>
<evidence type="ECO:0000313" key="4">
    <source>
        <dbReference type="Proteomes" id="UP000831607"/>
    </source>
</evidence>
<comment type="similarity">
    <text evidence="1">Belongs to the GTP cyclohydrolase I type 2/NIF3 family.</text>
</comment>
<dbReference type="NCBIfam" id="TIGR00486">
    <property type="entry name" value="YbgI_SA1388"/>
    <property type="match status" value="1"/>
</dbReference>
<reference evidence="3 4" key="1">
    <citation type="submission" date="2020-11" db="EMBL/GenBank/DDBJ databases">
        <title>Algicoccus daihaiensis sp.nov., isolated from Daihai Lake in Inner Mongolia.</title>
        <authorList>
            <person name="Kai J."/>
        </authorList>
    </citation>
    <scope>NUCLEOTIDE SEQUENCE [LARGE SCALE GENOMIC DNA]</scope>
    <source>
        <strain evidence="4">f23</strain>
    </source>
</reference>
<dbReference type="Proteomes" id="UP000831607">
    <property type="component" value="Chromosome"/>
</dbReference>
<dbReference type="PANTHER" id="PTHR13799">
    <property type="entry name" value="NGG1 INTERACTING FACTOR 3"/>
    <property type="match status" value="1"/>
</dbReference>
<dbReference type="InterPro" id="IPR036069">
    <property type="entry name" value="DUF34/NIF3_sf"/>
</dbReference>
<organism evidence="3 4">
    <name type="scientific">Orrella daihaiensis</name>
    <dbReference type="NCBI Taxonomy" id="2782176"/>
    <lineage>
        <taxon>Bacteria</taxon>
        <taxon>Pseudomonadati</taxon>
        <taxon>Pseudomonadota</taxon>
        <taxon>Betaproteobacteria</taxon>
        <taxon>Burkholderiales</taxon>
        <taxon>Alcaligenaceae</taxon>
        <taxon>Orrella</taxon>
    </lineage>
</organism>
<evidence type="ECO:0000256" key="1">
    <source>
        <dbReference type="ARBA" id="ARBA00006964"/>
    </source>
</evidence>
<dbReference type="PANTHER" id="PTHR13799:SF14">
    <property type="entry name" value="GTP CYCLOHYDROLASE 1 TYPE 2 HOMOLOG"/>
    <property type="match status" value="1"/>
</dbReference>
<dbReference type="Gene3D" id="3.40.1390.30">
    <property type="entry name" value="NIF3 (NGG1p interacting factor 3)-like"/>
    <property type="match status" value="2"/>
</dbReference>
<evidence type="ECO:0000313" key="3">
    <source>
        <dbReference type="EMBL" id="UOD50624.1"/>
    </source>
</evidence>
<dbReference type="Pfam" id="PF01784">
    <property type="entry name" value="DUF34_NIF3"/>
    <property type="match status" value="1"/>
</dbReference>
<sequence>MQRAELQRWLDTTLESTRFSDYCPNGLQVEGRTEINKLVTGVTASQALLDRAVALQADAILVHHGWFWRGEDPTIRGTRKQRIATALASDLNVFAYHLPLDAHPTLGNNAQLAKVLGLQVELDAQANPVTGGAKGLIWFGAPQTPVTLGQFVANTNHALNRPAVFIGDADRPCKRVAWCTGGAQGMFEAAIDAGVDVYITGEISEPNAHLARESGVGFIAAGHHATERYGVKALGEAIAAEFDVEVLFFDIDNPA</sequence>
<gene>
    <name evidence="3" type="ORF">DHf2319_01410</name>
</gene>
<dbReference type="RefSeq" id="WP_243479032.1">
    <property type="nucleotide sequence ID" value="NZ_CP063982.1"/>
</dbReference>
<name>A0ABY4AK09_9BURK</name>
<protein>
    <submittedName>
        <fullName evidence="3">Nif3-like dinuclear metal center hexameric protein</fullName>
    </submittedName>
</protein>
<keyword evidence="4" id="KW-1185">Reference proteome</keyword>